<dbReference type="CDD" id="cd04050">
    <property type="entry name" value="C2B_Synaptotagmin-like"/>
    <property type="match status" value="1"/>
</dbReference>
<dbReference type="GO" id="GO:0035091">
    <property type="term" value="F:phosphatidylinositol binding"/>
    <property type="evidence" value="ECO:0007669"/>
    <property type="project" value="TreeGrafter"/>
</dbReference>
<evidence type="ECO:0000256" key="5">
    <source>
        <dbReference type="ARBA" id="ARBA00022475"/>
    </source>
</evidence>
<dbReference type="PROSITE" id="PS51847">
    <property type="entry name" value="SMP"/>
    <property type="match status" value="1"/>
</dbReference>
<evidence type="ECO:0000256" key="1">
    <source>
        <dbReference type="ARBA" id="ARBA00004202"/>
    </source>
</evidence>
<dbReference type="GO" id="GO:0005544">
    <property type="term" value="F:calcium-dependent phospholipid binding"/>
    <property type="evidence" value="ECO:0007669"/>
    <property type="project" value="TreeGrafter"/>
</dbReference>
<dbReference type="GO" id="GO:0006869">
    <property type="term" value="P:lipid transport"/>
    <property type="evidence" value="ECO:0007669"/>
    <property type="project" value="UniProtKB-KW"/>
</dbReference>
<dbReference type="CDD" id="cd04030">
    <property type="entry name" value="C2C_KIAA1228"/>
    <property type="match status" value="1"/>
</dbReference>
<sequence>MEAAPKGSPAGDKEPAAAANQLGLEALSYLARAVLYLLPVYAVGYLGFSVSWVLLGLLLWMWWKRNKKWKESRLAAAYELLEDEQGVISRGLQVQQLPAWVHFPDIERVEWLNKVLGQVWPYFGMYMEKMFQEQVEPSIRGSNIHLRAFTFTKLNFGEKSPRINGVKVYTKQVDKREVILDLQICYIGDCEINVEVKTLCKAGVKGVQVHGTLRVILAPLLSQVPFVGAVTMFFIQKPHLEINWTGLTNLLEIPGVSDMSDGMIVDLIASYLVLPNRFTFPLSDQLNVAQLRFPLPHGVLRVHVFEAEDLIPKDTYLRGIIKGKSDPYTVVRVGTQTFRTKTIKENLNPKWHEMFEFVVHEVPGQDLEVDLYDEDPDKDDFLGSLVICLEGVMKDKVVDEWFPLSDVASGQVHLKLEWFSLVTDQEKLREPKNSLSTGMLIVYLDCAYNLPNNYFDYTNSEYSARKMKNITYIKTMDADPNSVCTLTVGSKTMKSKMNCLSRNPVWEQAFAFFIQNVHAEQLHVEVKDDERHCALGILDIPVHRLLKDTDMTLDQKFQLESSGPDSFIKMKIVLRILCIEDPDPDSIYTGVNALKQGPIPVRKIGTQNKYHSASPRNKEAPKTILNNNKETSSLENKPIRKESVPEPIKQVAEKNIEPKQHTTQGSRTSSISMTPNLRHLRKFAPSLASLNSVASSFLDASDLTNSANFNGVLMGEIQLTIRYASLRQCLIVLVNGCRSLIQCSGHGADPYVRIYLLPDRRWANRKKTTVKKKTLNPQYDEKFEFFVTMDDVKKRSLDVAVKNHKSFASHERKEMGKVLVDLSKEDLSKGFTQWFELTFNGQPRSLSPSHR</sequence>
<dbReference type="GO" id="GO:0061817">
    <property type="term" value="P:endoplasmic reticulum-plasma membrane tethering"/>
    <property type="evidence" value="ECO:0007669"/>
    <property type="project" value="InterPro"/>
</dbReference>
<evidence type="ECO:0000256" key="6">
    <source>
        <dbReference type="ARBA" id="ARBA00022692"/>
    </source>
</evidence>
<evidence type="ECO:0000256" key="12">
    <source>
        <dbReference type="ARBA" id="ARBA00023055"/>
    </source>
</evidence>
<dbReference type="FunFam" id="2.60.40.150:FF:000093">
    <property type="entry name" value="Extended synaptotagmin 3"/>
    <property type="match status" value="1"/>
</dbReference>
<evidence type="ECO:0000256" key="8">
    <source>
        <dbReference type="ARBA" id="ARBA00022737"/>
    </source>
</evidence>
<evidence type="ECO:0000256" key="17">
    <source>
        <dbReference type="SAM" id="Phobius"/>
    </source>
</evidence>
<dbReference type="InterPro" id="IPR037733">
    <property type="entry name" value="Ext_Synaptotagmin_C2A"/>
</dbReference>
<dbReference type="GO" id="GO:0005789">
    <property type="term" value="C:endoplasmic reticulum membrane"/>
    <property type="evidence" value="ECO:0007669"/>
    <property type="project" value="UniProtKB-SubCell"/>
</dbReference>
<keyword evidence="20" id="KW-1185">Reference proteome</keyword>
<feature type="compositionally biased region" description="Basic and acidic residues" evidence="16">
    <location>
        <begin position="651"/>
        <end position="660"/>
    </location>
</feature>
<evidence type="ECO:0000256" key="4">
    <source>
        <dbReference type="ARBA" id="ARBA00022448"/>
    </source>
</evidence>
<accession>A0A6P8RFR5</accession>
<dbReference type="SUPFAM" id="SSF49562">
    <property type="entry name" value="C2 domain (Calcium/lipid-binding domain, CaLB)"/>
    <property type="match status" value="3"/>
</dbReference>
<evidence type="ECO:0000256" key="2">
    <source>
        <dbReference type="ARBA" id="ARBA00004477"/>
    </source>
</evidence>
<feature type="compositionally biased region" description="Polar residues" evidence="16">
    <location>
        <begin position="661"/>
        <end position="674"/>
    </location>
</feature>
<feature type="transmembrane region" description="Helical" evidence="17">
    <location>
        <begin position="33"/>
        <end position="63"/>
    </location>
</feature>
<protein>
    <recommendedName>
        <fullName evidence="15">Extended synaptotagmin-3</fullName>
    </recommendedName>
</protein>
<evidence type="ECO:0000259" key="19">
    <source>
        <dbReference type="PROSITE" id="PS51847"/>
    </source>
</evidence>
<keyword evidence="10" id="KW-0106">Calcium</keyword>
<dbReference type="GO" id="GO:0005886">
    <property type="term" value="C:plasma membrane"/>
    <property type="evidence" value="ECO:0007669"/>
    <property type="project" value="UniProtKB-SubCell"/>
</dbReference>
<dbReference type="GO" id="GO:0005509">
    <property type="term" value="F:calcium ion binding"/>
    <property type="evidence" value="ECO:0007669"/>
    <property type="project" value="TreeGrafter"/>
</dbReference>
<dbReference type="InterPro" id="IPR037749">
    <property type="entry name" value="Ext_Synaptotagmin_C2B"/>
</dbReference>
<evidence type="ECO:0000256" key="13">
    <source>
        <dbReference type="ARBA" id="ARBA00023121"/>
    </source>
</evidence>
<keyword evidence="6 17" id="KW-0812">Transmembrane</keyword>
<dbReference type="KEGG" id="gsh:117361422"/>
<keyword evidence="9" id="KW-0256">Endoplasmic reticulum</keyword>
<dbReference type="PANTHER" id="PTHR45761:SF4">
    <property type="entry name" value="EXTENDED SYNAPTOTAGMIN-3"/>
    <property type="match status" value="1"/>
</dbReference>
<evidence type="ECO:0000259" key="18">
    <source>
        <dbReference type="PROSITE" id="PS50004"/>
    </source>
</evidence>
<feature type="compositionally biased region" description="Polar residues" evidence="16">
    <location>
        <begin position="624"/>
        <end position="635"/>
    </location>
</feature>
<dbReference type="CTD" id="83850"/>
<dbReference type="RefSeq" id="XP_033802618.1">
    <property type="nucleotide sequence ID" value="XM_033946727.1"/>
</dbReference>
<dbReference type="Proteomes" id="UP000515159">
    <property type="component" value="Chromosome 5"/>
</dbReference>
<evidence type="ECO:0000256" key="11">
    <source>
        <dbReference type="ARBA" id="ARBA00022989"/>
    </source>
</evidence>
<dbReference type="PANTHER" id="PTHR45761">
    <property type="entry name" value="EXTENDED SYNAPTOTAGMIN-LIKE PROTEIN 2, ISOFORM C"/>
    <property type="match status" value="1"/>
</dbReference>
<dbReference type="GO" id="GO:0031210">
    <property type="term" value="F:phosphatidylcholine binding"/>
    <property type="evidence" value="ECO:0007669"/>
    <property type="project" value="TreeGrafter"/>
</dbReference>
<dbReference type="CDD" id="cd08391">
    <property type="entry name" value="C2A_C2C_Synaptotagmin_like"/>
    <property type="match status" value="1"/>
</dbReference>
<dbReference type="Gene3D" id="2.60.40.150">
    <property type="entry name" value="C2 domain"/>
    <property type="match status" value="3"/>
</dbReference>
<dbReference type="InterPro" id="IPR051634">
    <property type="entry name" value="Extended_Synaptotagmin"/>
</dbReference>
<keyword evidence="5" id="KW-1003">Cell membrane</keyword>
<dbReference type="InParanoid" id="A0A6P8RFR5"/>
<feature type="domain" description="SMP-LTD" evidence="19">
    <location>
        <begin position="105"/>
        <end position="283"/>
    </location>
</feature>
<evidence type="ECO:0000256" key="14">
    <source>
        <dbReference type="ARBA" id="ARBA00023136"/>
    </source>
</evidence>
<keyword evidence="11 17" id="KW-1133">Transmembrane helix</keyword>
<comment type="subcellular location">
    <subcellularLocation>
        <location evidence="1">Cell membrane</location>
        <topology evidence="1">Peripheral membrane protein</topology>
    </subcellularLocation>
    <subcellularLocation>
        <location evidence="2">Endoplasmic reticulum membrane</location>
        <topology evidence="2">Multi-pass membrane protein</topology>
    </subcellularLocation>
</comment>
<dbReference type="SMART" id="SM00239">
    <property type="entry name" value="C2"/>
    <property type="match status" value="3"/>
</dbReference>
<gene>
    <name evidence="21" type="primary">ESYT3</name>
</gene>
<evidence type="ECO:0000256" key="15">
    <source>
        <dbReference type="ARBA" id="ARBA00069840"/>
    </source>
</evidence>
<keyword evidence="8" id="KW-0677">Repeat</keyword>
<evidence type="ECO:0000313" key="21">
    <source>
        <dbReference type="RefSeq" id="XP_033802618.1"/>
    </source>
</evidence>
<dbReference type="GeneID" id="117361422"/>
<dbReference type="FunFam" id="2.60.40.150:FF:000025">
    <property type="entry name" value="Extended synaptotagmin 2"/>
    <property type="match status" value="1"/>
</dbReference>
<feature type="transmembrane region" description="Helical" evidence="17">
    <location>
        <begin position="215"/>
        <end position="235"/>
    </location>
</feature>
<organism evidence="20 21">
    <name type="scientific">Geotrypetes seraphini</name>
    <name type="common">Gaboon caecilian</name>
    <name type="synonym">Caecilia seraphini</name>
    <dbReference type="NCBI Taxonomy" id="260995"/>
    <lineage>
        <taxon>Eukaryota</taxon>
        <taxon>Metazoa</taxon>
        <taxon>Chordata</taxon>
        <taxon>Craniata</taxon>
        <taxon>Vertebrata</taxon>
        <taxon>Euteleostomi</taxon>
        <taxon>Amphibia</taxon>
        <taxon>Gymnophiona</taxon>
        <taxon>Geotrypetes</taxon>
    </lineage>
</organism>
<evidence type="ECO:0000256" key="10">
    <source>
        <dbReference type="ARBA" id="ARBA00022837"/>
    </source>
</evidence>
<keyword evidence="12" id="KW-0445">Lipid transport</keyword>
<reference evidence="21" key="1">
    <citation type="submission" date="2025-08" db="UniProtKB">
        <authorList>
            <consortium name="RefSeq"/>
        </authorList>
    </citation>
    <scope>IDENTIFICATION</scope>
</reference>
<dbReference type="InterPro" id="IPR000008">
    <property type="entry name" value="C2_dom"/>
</dbReference>
<keyword evidence="13" id="KW-0446">Lipid-binding</keyword>
<dbReference type="FunFam" id="2.60.40.150:FF:000114">
    <property type="entry name" value="Extended synaptotagmin 3"/>
    <property type="match status" value="1"/>
</dbReference>
<feature type="domain" description="C2" evidence="18">
    <location>
        <begin position="420"/>
        <end position="561"/>
    </location>
</feature>
<dbReference type="OrthoDB" id="1029639at2759"/>
<dbReference type="Pfam" id="PF00168">
    <property type="entry name" value="C2"/>
    <property type="match status" value="3"/>
</dbReference>
<evidence type="ECO:0000313" key="20">
    <source>
        <dbReference type="Proteomes" id="UP000515159"/>
    </source>
</evidence>
<keyword evidence="14 17" id="KW-0472">Membrane</keyword>
<dbReference type="AlphaFoldDB" id="A0A6P8RFR5"/>
<evidence type="ECO:0000256" key="3">
    <source>
        <dbReference type="ARBA" id="ARBA00005867"/>
    </source>
</evidence>
<dbReference type="FunCoup" id="A0A6P8RFR5">
    <property type="interactions" value="327"/>
</dbReference>
<feature type="domain" description="C2" evidence="18">
    <location>
        <begin position="713"/>
        <end position="835"/>
    </location>
</feature>
<evidence type="ECO:0000256" key="7">
    <source>
        <dbReference type="ARBA" id="ARBA00022723"/>
    </source>
</evidence>
<dbReference type="Pfam" id="PF17047">
    <property type="entry name" value="SMP_LBD"/>
    <property type="match status" value="1"/>
</dbReference>
<evidence type="ECO:0000256" key="9">
    <source>
        <dbReference type="ARBA" id="ARBA00022824"/>
    </source>
</evidence>
<dbReference type="InterPro" id="IPR035892">
    <property type="entry name" value="C2_domain_sf"/>
</dbReference>
<feature type="domain" description="C2" evidence="18">
    <location>
        <begin position="282"/>
        <end position="402"/>
    </location>
</feature>
<dbReference type="GO" id="GO:0008429">
    <property type="term" value="F:phosphatidylethanolamine binding"/>
    <property type="evidence" value="ECO:0007669"/>
    <property type="project" value="TreeGrafter"/>
</dbReference>
<feature type="region of interest" description="Disordered" evidence="16">
    <location>
        <begin position="607"/>
        <end position="674"/>
    </location>
</feature>
<proteinExistence type="inferred from homology"/>
<dbReference type="InterPro" id="IPR037752">
    <property type="entry name" value="C2C_KIAA1228"/>
</dbReference>
<dbReference type="InterPro" id="IPR031468">
    <property type="entry name" value="SMP_LBD"/>
</dbReference>
<dbReference type="InterPro" id="IPR039010">
    <property type="entry name" value="Synaptotagmin_SMP"/>
</dbReference>
<comment type="similarity">
    <text evidence="3">Belongs to the extended synaptotagmin family.</text>
</comment>
<dbReference type="PROSITE" id="PS50004">
    <property type="entry name" value="C2"/>
    <property type="match status" value="3"/>
</dbReference>
<keyword evidence="4" id="KW-0813">Transport</keyword>
<keyword evidence="7" id="KW-0479">Metal-binding</keyword>
<name>A0A6P8RFR5_GEOSA</name>
<evidence type="ECO:0000256" key="16">
    <source>
        <dbReference type="SAM" id="MobiDB-lite"/>
    </source>
</evidence>